<evidence type="ECO:0000256" key="1">
    <source>
        <dbReference type="ARBA" id="ARBA00005582"/>
    </source>
</evidence>
<gene>
    <name evidence="5" type="ORF">SAMN04487818_108355</name>
</gene>
<protein>
    <submittedName>
        <fullName evidence="5">ADP-ribose pyrophosphatase YjhB, NUDIX family</fullName>
    </submittedName>
</protein>
<dbReference type="PANTHER" id="PTHR13030:SF8">
    <property type="entry name" value="ADP-RIBOSE PYROPHOSPHATASE, MITOCHONDRIAL"/>
    <property type="match status" value="1"/>
</dbReference>
<evidence type="ECO:0000256" key="3">
    <source>
        <dbReference type="RuleBase" id="RU003476"/>
    </source>
</evidence>
<dbReference type="Pfam" id="PF25969">
    <property type="entry name" value="NUDT9_N"/>
    <property type="match status" value="1"/>
</dbReference>
<dbReference type="Gene3D" id="3.90.79.10">
    <property type="entry name" value="Nucleoside Triphosphate Pyrophosphohydrolase"/>
    <property type="match status" value="1"/>
</dbReference>
<dbReference type="PROSITE" id="PS51462">
    <property type="entry name" value="NUDIX"/>
    <property type="match status" value="1"/>
</dbReference>
<dbReference type="PRINTS" id="PR00502">
    <property type="entry name" value="NUDIXFAMILY"/>
</dbReference>
<evidence type="ECO:0000256" key="2">
    <source>
        <dbReference type="ARBA" id="ARBA00022801"/>
    </source>
</evidence>
<dbReference type="GO" id="GO:0047631">
    <property type="term" value="F:ADP-ribose diphosphatase activity"/>
    <property type="evidence" value="ECO:0007669"/>
    <property type="project" value="InterPro"/>
</dbReference>
<dbReference type="Proteomes" id="UP000199051">
    <property type="component" value="Unassembled WGS sequence"/>
</dbReference>
<evidence type="ECO:0000259" key="4">
    <source>
        <dbReference type="PROSITE" id="PS51462"/>
    </source>
</evidence>
<dbReference type="InterPro" id="IPR020084">
    <property type="entry name" value="NUDIX_hydrolase_CS"/>
</dbReference>
<dbReference type="EMBL" id="FOGI01000008">
    <property type="protein sequence ID" value="SES20851.1"/>
    <property type="molecule type" value="Genomic_DNA"/>
</dbReference>
<dbReference type="Pfam" id="PF00293">
    <property type="entry name" value="NUDIX"/>
    <property type="match status" value="1"/>
</dbReference>
<reference evidence="6" key="1">
    <citation type="submission" date="2016-10" db="EMBL/GenBank/DDBJ databases">
        <authorList>
            <person name="Varghese N."/>
            <person name="Submissions S."/>
        </authorList>
    </citation>
    <scope>NUCLEOTIDE SEQUENCE [LARGE SCALE GENOMIC DNA]</scope>
    <source>
        <strain evidence="6">DSM 44260</strain>
    </source>
</reference>
<dbReference type="STRING" id="155974.SAMN04487818_108355"/>
<dbReference type="InterPro" id="IPR020476">
    <property type="entry name" value="Nudix_hydrolase"/>
</dbReference>
<organism evidence="5 6">
    <name type="scientific">Actinokineospora terrae</name>
    <dbReference type="NCBI Taxonomy" id="155974"/>
    <lineage>
        <taxon>Bacteria</taxon>
        <taxon>Bacillati</taxon>
        <taxon>Actinomycetota</taxon>
        <taxon>Actinomycetes</taxon>
        <taxon>Pseudonocardiales</taxon>
        <taxon>Pseudonocardiaceae</taxon>
        <taxon>Actinokineospora</taxon>
    </lineage>
</organism>
<accession>A0A1H9VH40</accession>
<keyword evidence="6" id="KW-1185">Reference proteome</keyword>
<sequence length="250" mass="26753">MASVGYVASEHPGHPVPAGLRSWSTLWAGYRPVDITPPELLPPGLAASVAQGWAEPYVSPQDVPDWERRRAAALVPFTFAGGWPLNPTGRTGWAGRNLGRWGENQAADPVVIAGSGAERRVLLIRRRDVGQWAIPGGMVDPGETAPAALVRELREETGVDLAAMTPVILARRYVDDWRTTDHAWVTTTVALFRLPTRVLATAGDDAADAGWWPFTGVDHLAGLLASVGGLYPAHRALLRLVPDADLAVAS</sequence>
<feature type="domain" description="Nudix hydrolase" evidence="4">
    <location>
        <begin position="102"/>
        <end position="238"/>
    </location>
</feature>
<dbReference type="PROSITE" id="PS00893">
    <property type="entry name" value="NUDIX_BOX"/>
    <property type="match status" value="1"/>
</dbReference>
<proteinExistence type="inferred from homology"/>
<dbReference type="PANTHER" id="PTHR13030">
    <property type="entry name" value="NUDIX HYDROLASE"/>
    <property type="match status" value="1"/>
</dbReference>
<comment type="similarity">
    <text evidence="1 3">Belongs to the Nudix hydrolase family.</text>
</comment>
<keyword evidence="2 3" id="KW-0378">Hydrolase</keyword>
<dbReference type="InterPro" id="IPR000086">
    <property type="entry name" value="NUDIX_hydrolase_dom"/>
</dbReference>
<dbReference type="InterPro" id="IPR015797">
    <property type="entry name" value="NUDIX_hydrolase-like_dom_sf"/>
</dbReference>
<dbReference type="AlphaFoldDB" id="A0A1H9VH40"/>
<name>A0A1H9VH40_9PSEU</name>
<dbReference type="InterPro" id="IPR039989">
    <property type="entry name" value="NUDT9"/>
</dbReference>
<evidence type="ECO:0000313" key="6">
    <source>
        <dbReference type="Proteomes" id="UP000199051"/>
    </source>
</evidence>
<dbReference type="RefSeq" id="WP_092780855.1">
    <property type="nucleotide sequence ID" value="NZ_FOGI01000008.1"/>
</dbReference>
<dbReference type="SUPFAM" id="SSF55811">
    <property type="entry name" value="Nudix"/>
    <property type="match status" value="1"/>
</dbReference>
<evidence type="ECO:0000313" key="5">
    <source>
        <dbReference type="EMBL" id="SES20851.1"/>
    </source>
</evidence>